<name>A0A0N9MLL1_9EURY</name>
<dbReference type="Proteomes" id="UP000060390">
    <property type="component" value="Chromosome"/>
</dbReference>
<protein>
    <recommendedName>
        <fullName evidence="4">Glycosyltransferase RgtA/B/C/D-like domain-containing protein</fullName>
    </recommendedName>
</protein>
<evidence type="ECO:0008006" key="4">
    <source>
        <dbReference type="Google" id="ProtNLM"/>
    </source>
</evidence>
<feature type="transmembrane region" description="Helical" evidence="1">
    <location>
        <begin position="72"/>
        <end position="89"/>
    </location>
</feature>
<reference evidence="3" key="1">
    <citation type="submission" date="2015-05" db="EMBL/GenBank/DDBJ databases">
        <title>Complete genome sequence of Halanaeroarchaeum sulfurireducens type strain M27-SA2, a sulfate-reducer haloarchaeon from marine anoxic lake Medee.</title>
        <authorList>
            <person name="Messina E."/>
            <person name="Kublanov I.V."/>
            <person name="Toshchakov S."/>
            <person name="Arcadi E."/>
            <person name="La Spada G."/>
            <person name="La Cono V."/>
            <person name="Yakimov M.M."/>
        </authorList>
    </citation>
    <scope>NUCLEOTIDE SEQUENCE [LARGE SCALE GENOMIC DNA]</scope>
    <source>
        <strain evidence="3">M27-SA2</strain>
    </source>
</reference>
<feature type="transmembrane region" description="Helical" evidence="1">
    <location>
        <begin position="127"/>
        <end position="153"/>
    </location>
</feature>
<evidence type="ECO:0000313" key="2">
    <source>
        <dbReference type="EMBL" id="ALG82888.1"/>
    </source>
</evidence>
<dbReference type="KEGG" id="hsf:HLASA_2013"/>
<gene>
    <name evidence="2" type="ORF">HLASA_2013</name>
</gene>
<feature type="transmembrane region" description="Helical" evidence="1">
    <location>
        <begin position="260"/>
        <end position="276"/>
    </location>
</feature>
<organism evidence="2 3">
    <name type="scientific">Halanaeroarchaeum sulfurireducens</name>
    <dbReference type="NCBI Taxonomy" id="1604004"/>
    <lineage>
        <taxon>Archaea</taxon>
        <taxon>Methanobacteriati</taxon>
        <taxon>Methanobacteriota</taxon>
        <taxon>Stenosarchaea group</taxon>
        <taxon>Halobacteria</taxon>
        <taxon>Halobacteriales</taxon>
        <taxon>Halobacteriaceae</taxon>
        <taxon>Halanaeroarchaeum</taxon>
    </lineage>
</organism>
<keyword evidence="1" id="KW-0812">Transmembrane</keyword>
<feature type="transmembrane region" description="Helical" evidence="1">
    <location>
        <begin position="48"/>
        <end position="66"/>
    </location>
</feature>
<feature type="transmembrane region" description="Helical" evidence="1">
    <location>
        <begin position="160"/>
        <end position="181"/>
    </location>
</feature>
<dbReference type="GeneID" id="41103106"/>
<reference evidence="2 3" key="2">
    <citation type="journal article" date="2016" name="Stand. Genomic Sci.">
        <title>Complete genome sequence of 'Halanaeroarchaeum sulfurireducens' M27-SA2, a sulfur-reducing and acetate-oxidizing haloarchaeon from the deep-sea hypersaline anoxic lake Medee.</title>
        <authorList>
            <person name="Messina E."/>
            <person name="Sorokin D.Y."/>
            <person name="Kublanov I.V."/>
            <person name="Toshchakov S."/>
            <person name="Lopatina A."/>
            <person name="Arcadi E."/>
            <person name="Smedile F."/>
            <person name="La Spada G."/>
            <person name="La Cono V."/>
            <person name="Yakimov M.M."/>
        </authorList>
    </citation>
    <scope>NUCLEOTIDE SEQUENCE [LARGE SCALE GENOMIC DNA]</scope>
    <source>
        <strain evidence="2 3">M27-SA2</strain>
    </source>
</reference>
<accession>A0A0N9MLL1</accession>
<dbReference type="RefSeq" id="WP_144426110.1">
    <property type="nucleotide sequence ID" value="NZ_CP011564.1"/>
</dbReference>
<keyword evidence="1" id="KW-0472">Membrane</keyword>
<dbReference type="EMBL" id="CP011564">
    <property type="protein sequence ID" value="ALG82888.1"/>
    <property type="molecule type" value="Genomic_DNA"/>
</dbReference>
<evidence type="ECO:0000313" key="3">
    <source>
        <dbReference type="Proteomes" id="UP000060390"/>
    </source>
</evidence>
<feature type="transmembrane region" description="Helical" evidence="1">
    <location>
        <begin position="96"/>
        <end position="115"/>
    </location>
</feature>
<sequence>MYYAKNWELMYDPISSSPYLVTNYPPIYPVIAGTLNRIFDNIFFSSRLLSITSAISIAGLISSIVYKESANDSIIIGIISGLLFLFSSITSEWGMYARVDILGVCFGVSAIFWYLTQRGRSQLIGAALFSLLALFTKQSLFAAPAAIFLAMIFEKEFKRAIRFAVGLGTVGLSLLAGLTYVSEGQAWIHLVTYNQNSFSFYRMFATTKTQLIDYHPILLGIASATVLRYFDEIPRVLVFYFLTGGLPSLLVGKVGSGPNYFLRALVGMTILFGIFLSKSQFDKVVSNINSNSQKSVSVLIAVLVIIQFSLFVAPPSGAMAGADNADSIIEKSDEPILSEDSGLLVNNNQNVLYQPFIMRQLTISGEWNQKPVVQSIQNEHYEYIVLHFDVADEEDWSTSRWSPDQIQAVDENYQLVDNSGKYWVYRPKADSS</sequence>
<proteinExistence type="predicted"/>
<feature type="transmembrane region" description="Helical" evidence="1">
    <location>
        <begin position="211"/>
        <end position="230"/>
    </location>
</feature>
<keyword evidence="1" id="KW-1133">Transmembrane helix</keyword>
<feature type="transmembrane region" description="Helical" evidence="1">
    <location>
        <begin position="296"/>
        <end position="313"/>
    </location>
</feature>
<feature type="transmembrane region" description="Helical" evidence="1">
    <location>
        <begin position="237"/>
        <end position="254"/>
    </location>
</feature>
<dbReference type="AlphaFoldDB" id="A0A0N9MLL1"/>
<evidence type="ECO:0000256" key="1">
    <source>
        <dbReference type="SAM" id="Phobius"/>
    </source>
</evidence>